<dbReference type="InterPro" id="IPR016181">
    <property type="entry name" value="Acyl_CoA_acyltransferase"/>
</dbReference>
<dbReference type="PROSITE" id="PS51186">
    <property type="entry name" value="GNAT"/>
    <property type="match status" value="1"/>
</dbReference>
<evidence type="ECO:0000313" key="2">
    <source>
        <dbReference type="EMBL" id="SAL47478.1"/>
    </source>
</evidence>
<accession>A0A158HSZ9</accession>
<dbReference type="Proteomes" id="UP000055019">
    <property type="component" value="Unassembled WGS sequence"/>
</dbReference>
<dbReference type="SUPFAM" id="SSF55729">
    <property type="entry name" value="Acyl-CoA N-acyltransferases (Nat)"/>
    <property type="match status" value="1"/>
</dbReference>
<dbReference type="OrthoDB" id="6711434at2"/>
<proteinExistence type="predicted"/>
<name>A0A158HSZ9_9BURK</name>
<evidence type="ECO:0000313" key="3">
    <source>
        <dbReference type="Proteomes" id="UP000055019"/>
    </source>
</evidence>
<dbReference type="RefSeq" id="WP_061146745.1">
    <property type="nucleotide sequence ID" value="NZ_FCOM02000007.1"/>
</dbReference>
<dbReference type="GO" id="GO:0016747">
    <property type="term" value="F:acyltransferase activity, transferring groups other than amino-acyl groups"/>
    <property type="evidence" value="ECO:0007669"/>
    <property type="project" value="InterPro"/>
</dbReference>
<keyword evidence="3" id="KW-1185">Reference proteome</keyword>
<comment type="caution">
    <text evidence="2">The sequence shown here is derived from an EMBL/GenBank/DDBJ whole genome shotgun (WGS) entry which is preliminary data.</text>
</comment>
<dbReference type="InterPro" id="IPR000182">
    <property type="entry name" value="GNAT_dom"/>
</dbReference>
<gene>
    <name evidence="2" type="ORF">AWB74_02136</name>
</gene>
<dbReference type="EMBL" id="FCOM02000007">
    <property type="protein sequence ID" value="SAL47478.1"/>
    <property type="molecule type" value="Genomic_DNA"/>
</dbReference>
<protein>
    <recommendedName>
        <fullName evidence="1">N-acetyltransferase domain-containing protein</fullName>
    </recommendedName>
</protein>
<evidence type="ECO:0000259" key="1">
    <source>
        <dbReference type="PROSITE" id="PS51186"/>
    </source>
</evidence>
<dbReference type="Gene3D" id="3.40.630.30">
    <property type="match status" value="1"/>
</dbReference>
<reference evidence="2" key="1">
    <citation type="submission" date="2016-01" db="EMBL/GenBank/DDBJ databases">
        <authorList>
            <person name="Peeters C."/>
        </authorList>
    </citation>
    <scope>NUCLEOTIDE SEQUENCE [LARGE SCALE GENOMIC DNA]</scope>
    <source>
        <strain evidence="2">LMG 29317</strain>
    </source>
</reference>
<organism evidence="2 3">
    <name type="scientific">Caballeronia arvi</name>
    <dbReference type="NCBI Taxonomy" id="1777135"/>
    <lineage>
        <taxon>Bacteria</taxon>
        <taxon>Pseudomonadati</taxon>
        <taxon>Pseudomonadota</taxon>
        <taxon>Betaproteobacteria</taxon>
        <taxon>Burkholderiales</taxon>
        <taxon>Burkholderiaceae</taxon>
        <taxon>Caballeronia</taxon>
    </lineage>
</organism>
<feature type="domain" description="N-acetyltransferase" evidence="1">
    <location>
        <begin position="4"/>
        <end position="152"/>
    </location>
</feature>
<dbReference type="AlphaFoldDB" id="A0A158HSZ9"/>
<sequence length="152" mass="16493">MAKLIVREIREGDVEHIAAHLRPADLDEVEAGTGARDALAVLRAGVDASSPCWTIEVSGEPAGVFGASPTDGVGGVWMLGTAALERAPKQLTKLGRTYVRRMAEQYGTLMNFVDARNVKSIHWLTRLGFTVEQSTTPYGVLGLPFHRFGMKK</sequence>